<sequence>MIFGEVPLERAEGLILAHTMVLETGKLIKGRRLGPAEVEALRAAGLSGVTGCTVEPGDLDENQAARAVAQALAGDGIGLGPASTGRCNLFARHHGVLEIDSSRVGRLNRVDEAVTAATVAPWSVVKPGQRVATVKIIPFAVAAGTVHACAAAAGKARPPVAVRPFRARRVGMILTTLPGISPASLDTAVAVTHRRVEDLGGGLDQEIRCPHRPEALDRAIAQALDGGCEILLISGALVTTDRRDTVPAAITRAGGVIVHFGMPAEPGNMLLLARIGPVPVLVLPSCARSGALNGLDLILRRIMADIPVEGRDIMDMGVGGLLD</sequence>
<name>M3AB13_9PROT</name>
<dbReference type="UniPathway" id="UPA00344"/>
<protein>
    <submittedName>
        <fullName evidence="1">Uncharacterized protein</fullName>
    </submittedName>
</protein>
<gene>
    <name evidence="1" type="ORF">H261_12266</name>
</gene>
<dbReference type="STRING" id="1244869.H261_12266"/>
<dbReference type="PATRIC" id="fig|1244869.3.peg.2475"/>
<dbReference type="eggNOG" id="COG2068">
    <property type="taxonomic scope" value="Bacteria"/>
</dbReference>
<proteinExistence type="predicted"/>
<dbReference type="OrthoDB" id="9779263at2"/>
<dbReference type="Gene3D" id="3.40.980.10">
    <property type="entry name" value="MoaB/Mog-like domain"/>
    <property type="match status" value="1"/>
</dbReference>
<reference evidence="1 2" key="1">
    <citation type="journal article" date="2014" name="Genome Announc.">
        <title>Draft Genome Sequence of Magnetospirillum sp. Strain SO-1, a Freshwater Magnetotactic Bacterium Isolated from the Ol'khovka River, Russia.</title>
        <authorList>
            <person name="Grouzdev D.S."/>
            <person name="Dziuba M.V."/>
            <person name="Sukhacheva M.S."/>
            <person name="Mardanov A.V."/>
            <person name="Beletskiy A.V."/>
            <person name="Kuznetsov B.B."/>
            <person name="Skryabin K.G."/>
        </authorList>
    </citation>
    <scope>NUCLEOTIDE SEQUENCE [LARGE SCALE GENOMIC DNA]</scope>
    <source>
        <strain evidence="1 2">SO-1</strain>
    </source>
</reference>
<dbReference type="RefSeq" id="WP_008617864.1">
    <property type="nucleotide sequence ID" value="NZ_AONQ01000029.1"/>
</dbReference>
<dbReference type="Proteomes" id="UP000011744">
    <property type="component" value="Unassembled WGS sequence"/>
</dbReference>
<evidence type="ECO:0000313" key="1">
    <source>
        <dbReference type="EMBL" id="EME69689.1"/>
    </source>
</evidence>
<dbReference type="InterPro" id="IPR036425">
    <property type="entry name" value="MoaB/Mog-like_dom_sf"/>
</dbReference>
<accession>M3AB13</accession>
<keyword evidence="2" id="KW-1185">Reference proteome</keyword>
<dbReference type="CDD" id="cd03522">
    <property type="entry name" value="MoeA_like"/>
    <property type="match status" value="1"/>
</dbReference>
<dbReference type="SUPFAM" id="SSF53218">
    <property type="entry name" value="Molybdenum cofactor biosynthesis proteins"/>
    <property type="match status" value="1"/>
</dbReference>
<dbReference type="EMBL" id="AONQ01000029">
    <property type="protein sequence ID" value="EME69689.1"/>
    <property type="molecule type" value="Genomic_DNA"/>
</dbReference>
<dbReference type="AlphaFoldDB" id="M3AB13"/>
<evidence type="ECO:0000313" key="2">
    <source>
        <dbReference type="Proteomes" id="UP000011744"/>
    </source>
</evidence>
<organism evidence="1 2">
    <name type="scientific">Paramagnetospirillum caucaseum</name>
    <dbReference type="NCBI Taxonomy" id="1244869"/>
    <lineage>
        <taxon>Bacteria</taxon>
        <taxon>Pseudomonadati</taxon>
        <taxon>Pseudomonadota</taxon>
        <taxon>Alphaproteobacteria</taxon>
        <taxon>Rhodospirillales</taxon>
        <taxon>Magnetospirillaceae</taxon>
        <taxon>Paramagnetospirillum</taxon>
    </lineage>
</organism>
<comment type="caution">
    <text evidence="1">The sequence shown here is derived from an EMBL/GenBank/DDBJ whole genome shotgun (WGS) entry which is preliminary data.</text>
</comment>